<dbReference type="EMBL" id="LLZG01000361">
    <property type="protein sequence ID" value="KUL26607.1"/>
    <property type="molecule type" value="Genomic_DNA"/>
</dbReference>
<proteinExistence type="predicted"/>
<dbReference type="Proteomes" id="UP000053923">
    <property type="component" value="Unassembled WGS sequence"/>
</dbReference>
<evidence type="ECO:0000313" key="2">
    <source>
        <dbReference type="Proteomes" id="UP000053923"/>
    </source>
</evidence>
<keyword evidence="2" id="KW-1185">Reference proteome</keyword>
<protein>
    <recommendedName>
        <fullName evidence="3">HicA-like toxin</fullName>
    </recommendedName>
</protein>
<evidence type="ECO:0008006" key="3">
    <source>
        <dbReference type="Google" id="ProtNLM"/>
    </source>
</evidence>
<dbReference type="AlphaFoldDB" id="A0A117MN52"/>
<accession>A0A117MN52</accession>
<gene>
    <name evidence="1" type="ORF">ADL12_32125</name>
</gene>
<reference evidence="2" key="1">
    <citation type="submission" date="2015-10" db="EMBL/GenBank/DDBJ databases">
        <authorList>
            <person name="Ju K.-S."/>
            <person name="Doroghazi J.R."/>
            <person name="Metcalf W.W."/>
        </authorList>
    </citation>
    <scope>NUCLEOTIDE SEQUENCE [LARGE SCALE GENOMIC DNA]</scope>
    <source>
        <strain evidence="2">NRRL 3151</strain>
    </source>
</reference>
<sequence length="65" mass="7081">MSGSKDFRELLDKVREQGFDVRLGGSGHWVVTSPDGDVTSVSRTPRGGRALANTRARLRRIGAQV</sequence>
<dbReference type="RefSeq" id="WP_062708388.1">
    <property type="nucleotide sequence ID" value="NZ_LLZG01000361.1"/>
</dbReference>
<evidence type="ECO:0000313" key="1">
    <source>
        <dbReference type="EMBL" id="KUL26607.1"/>
    </source>
</evidence>
<organism evidence="1 2">
    <name type="scientific">Streptomyces regalis</name>
    <dbReference type="NCBI Taxonomy" id="68262"/>
    <lineage>
        <taxon>Bacteria</taxon>
        <taxon>Bacillati</taxon>
        <taxon>Actinomycetota</taxon>
        <taxon>Actinomycetes</taxon>
        <taxon>Kitasatosporales</taxon>
        <taxon>Streptomycetaceae</taxon>
        <taxon>Streptomyces</taxon>
    </lineage>
</organism>
<name>A0A117MN52_9ACTN</name>
<comment type="caution">
    <text evidence="1">The sequence shown here is derived from an EMBL/GenBank/DDBJ whole genome shotgun (WGS) entry which is preliminary data.</text>
</comment>